<dbReference type="InterPro" id="IPR043128">
    <property type="entry name" value="Rev_trsase/Diguanyl_cyclase"/>
</dbReference>
<comment type="caution">
    <text evidence="2">The sequence shown here is derived from an EMBL/GenBank/DDBJ whole genome shotgun (WGS) entry which is preliminary data.</text>
</comment>
<dbReference type="RefSeq" id="WP_069154414.1">
    <property type="nucleotide sequence ID" value="NZ_MCGH01000003.1"/>
</dbReference>
<dbReference type="NCBIfam" id="TIGR00254">
    <property type="entry name" value="GGDEF"/>
    <property type="match status" value="1"/>
</dbReference>
<proteinExistence type="predicted"/>
<sequence>MAYGSIPLEKRLRENIKSYKLENLYDLEKVQKLFRDLGEAFGMELLLTQRHGETAVAVGDFSDFEPDVETEPGRKIRVAERTIGHLYVKLSSPEAGQKIEAVLDDLAELYSFLGEKQYRFRETAIYADELEETLEKDRYQAKHGEHVDALTGLLNKTYFDGRLKLLKETGTAPDALICVNINDWKFVNSNYGDEESDRLIKTVADILKMEAKPDYLIGRVDGDVFYIVIEVPEDGEALDYCRRIKEACLAFEDSVLAPSVAIGMVTRLSVEEDFAEGFSEAEYEMFRDKFDEKNSPGYRERLEKGLAK</sequence>
<dbReference type="EMBL" id="MCGH01000003">
    <property type="protein sequence ID" value="ODM04188.1"/>
    <property type="molecule type" value="Genomic_DNA"/>
</dbReference>
<evidence type="ECO:0000313" key="2">
    <source>
        <dbReference type="EMBL" id="ODM04188.1"/>
    </source>
</evidence>
<dbReference type="CDD" id="cd01949">
    <property type="entry name" value="GGDEF"/>
    <property type="match status" value="1"/>
</dbReference>
<reference evidence="2 3" key="1">
    <citation type="submission" date="2016-07" db="EMBL/GenBank/DDBJ databases">
        <title>Characterization of isolates of Eisenbergiella tayi derived from blood cultures, using whole genome sequencing.</title>
        <authorList>
            <person name="Burdz T."/>
            <person name="Wiebe D."/>
            <person name="Huynh C."/>
            <person name="Bernard K."/>
        </authorList>
    </citation>
    <scope>NUCLEOTIDE SEQUENCE [LARGE SCALE GENOMIC DNA]</scope>
    <source>
        <strain evidence="2 3">NML 110608</strain>
    </source>
</reference>
<accession>A0A1E3A639</accession>
<dbReference type="GO" id="GO:0071111">
    <property type="term" value="F:cyclic-guanylate-specific phosphodiesterase activity"/>
    <property type="evidence" value="ECO:0007669"/>
    <property type="project" value="InterPro"/>
</dbReference>
<dbReference type="InterPro" id="IPR050706">
    <property type="entry name" value="Cyclic-di-GMP_PDE-like"/>
</dbReference>
<organism evidence="2 3">
    <name type="scientific">Eisenbergiella tayi</name>
    <dbReference type="NCBI Taxonomy" id="1432052"/>
    <lineage>
        <taxon>Bacteria</taxon>
        <taxon>Bacillati</taxon>
        <taxon>Bacillota</taxon>
        <taxon>Clostridia</taxon>
        <taxon>Lachnospirales</taxon>
        <taxon>Lachnospiraceae</taxon>
        <taxon>Eisenbergiella</taxon>
    </lineage>
</organism>
<protein>
    <submittedName>
        <fullName evidence="2">Phytochrome-like protein cph2</fullName>
    </submittedName>
</protein>
<gene>
    <name evidence="2" type="primary">cph2_8</name>
    <name evidence="2" type="ORF">BEI61_04992</name>
</gene>
<dbReference type="PROSITE" id="PS50887">
    <property type="entry name" value="GGDEF"/>
    <property type="match status" value="1"/>
</dbReference>
<dbReference type="SMART" id="SM00267">
    <property type="entry name" value="GGDEF"/>
    <property type="match status" value="1"/>
</dbReference>
<feature type="domain" description="GGDEF" evidence="1">
    <location>
        <begin position="172"/>
        <end position="301"/>
    </location>
</feature>
<dbReference type="PANTHER" id="PTHR33121:SF79">
    <property type="entry name" value="CYCLIC DI-GMP PHOSPHODIESTERASE PDED-RELATED"/>
    <property type="match status" value="1"/>
</dbReference>
<dbReference type="InterPro" id="IPR000160">
    <property type="entry name" value="GGDEF_dom"/>
</dbReference>
<dbReference type="SUPFAM" id="SSF55073">
    <property type="entry name" value="Nucleotide cyclase"/>
    <property type="match status" value="1"/>
</dbReference>
<name>A0A1E3A639_9FIRM</name>
<dbReference type="Gene3D" id="3.30.70.270">
    <property type="match status" value="1"/>
</dbReference>
<dbReference type="Pfam" id="PF00990">
    <property type="entry name" value="GGDEF"/>
    <property type="match status" value="1"/>
</dbReference>
<evidence type="ECO:0000259" key="1">
    <source>
        <dbReference type="PROSITE" id="PS50887"/>
    </source>
</evidence>
<dbReference type="Proteomes" id="UP000094067">
    <property type="component" value="Unassembled WGS sequence"/>
</dbReference>
<dbReference type="AlphaFoldDB" id="A0A1E3A639"/>
<dbReference type="PATRIC" id="fig|1432052.4.peg.5547"/>
<evidence type="ECO:0000313" key="3">
    <source>
        <dbReference type="Proteomes" id="UP000094067"/>
    </source>
</evidence>
<dbReference type="PANTHER" id="PTHR33121">
    <property type="entry name" value="CYCLIC DI-GMP PHOSPHODIESTERASE PDEF"/>
    <property type="match status" value="1"/>
</dbReference>
<dbReference type="InterPro" id="IPR029787">
    <property type="entry name" value="Nucleotide_cyclase"/>
</dbReference>